<keyword evidence="2 8" id="KW-0812">Transmembrane</keyword>
<feature type="transmembrane region" description="Helical" evidence="8">
    <location>
        <begin position="202"/>
        <end position="228"/>
    </location>
</feature>
<reference evidence="10" key="3">
    <citation type="submission" date="2025-09" db="UniProtKB">
        <authorList>
            <consortium name="Ensembl"/>
        </authorList>
    </citation>
    <scope>IDENTIFICATION</scope>
</reference>
<evidence type="ECO:0000256" key="4">
    <source>
        <dbReference type="ARBA" id="ARBA00022989"/>
    </source>
</evidence>
<dbReference type="GO" id="GO:0045815">
    <property type="term" value="P:transcription initiation-coupled chromatin remodeling"/>
    <property type="evidence" value="ECO:0007669"/>
    <property type="project" value="Ensembl"/>
</dbReference>
<dbReference type="GO" id="GO:0006909">
    <property type="term" value="P:phagocytosis"/>
    <property type="evidence" value="ECO:0007669"/>
    <property type="project" value="Ensembl"/>
</dbReference>
<dbReference type="InterPro" id="IPR044202">
    <property type="entry name" value="LETM1/MDM38-like"/>
</dbReference>
<keyword evidence="5 7" id="KW-0496">Mitochondrion</keyword>
<evidence type="ECO:0000313" key="11">
    <source>
        <dbReference type="Proteomes" id="UP000472272"/>
    </source>
</evidence>
<evidence type="ECO:0000259" key="9">
    <source>
        <dbReference type="PROSITE" id="PS51758"/>
    </source>
</evidence>
<dbReference type="Proteomes" id="UP000472272">
    <property type="component" value="Chromosome 2"/>
</dbReference>
<dbReference type="GO" id="GO:0006954">
    <property type="term" value="P:inflammatory response"/>
    <property type="evidence" value="ECO:0007669"/>
    <property type="project" value="Ensembl"/>
</dbReference>
<protein>
    <submittedName>
        <fullName evidence="10">LETM1 domain containing 1</fullName>
    </submittedName>
</protein>
<organism evidence="10 11">
    <name type="scientific">Podarcis muralis</name>
    <name type="common">Wall lizard</name>
    <name type="synonym">Lacerta muralis</name>
    <dbReference type="NCBI Taxonomy" id="64176"/>
    <lineage>
        <taxon>Eukaryota</taxon>
        <taxon>Metazoa</taxon>
        <taxon>Chordata</taxon>
        <taxon>Craniata</taxon>
        <taxon>Vertebrata</taxon>
        <taxon>Euteleostomi</taxon>
        <taxon>Lepidosauria</taxon>
        <taxon>Squamata</taxon>
        <taxon>Bifurcata</taxon>
        <taxon>Unidentata</taxon>
        <taxon>Episquamata</taxon>
        <taxon>Laterata</taxon>
        <taxon>Lacertibaenia</taxon>
        <taxon>Lacertidae</taxon>
        <taxon>Podarcis</taxon>
    </lineage>
</organism>
<dbReference type="GO" id="GO:1903409">
    <property type="term" value="P:reactive oxygen species biosynthetic process"/>
    <property type="evidence" value="ECO:0007669"/>
    <property type="project" value="Ensembl"/>
</dbReference>
<dbReference type="GO" id="GO:0060090">
    <property type="term" value="F:molecular adaptor activity"/>
    <property type="evidence" value="ECO:0007669"/>
    <property type="project" value="Ensembl"/>
</dbReference>
<reference evidence="10" key="2">
    <citation type="submission" date="2025-08" db="UniProtKB">
        <authorList>
            <consortium name="Ensembl"/>
        </authorList>
    </citation>
    <scope>IDENTIFICATION</scope>
</reference>
<evidence type="ECO:0000256" key="7">
    <source>
        <dbReference type="PROSITE-ProRule" id="PRU01094"/>
    </source>
</evidence>
<dbReference type="GO" id="GO:0050727">
    <property type="term" value="P:regulation of inflammatory response"/>
    <property type="evidence" value="ECO:0007669"/>
    <property type="project" value="Ensembl"/>
</dbReference>
<dbReference type="GO" id="GO:0120162">
    <property type="term" value="P:positive regulation of cold-induced thermogenesis"/>
    <property type="evidence" value="ECO:0007669"/>
    <property type="project" value="Ensembl"/>
</dbReference>
<dbReference type="PANTHER" id="PTHR14009:SF13">
    <property type="entry name" value="LETM1 DOMAIN-CONTAINING PROTEIN 1"/>
    <property type="match status" value="1"/>
</dbReference>
<evidence type="ECO:0000256" key="8">
    <source>
        <dbReference type="SAM" id="Phobius"/>
    </source>
</evidence>
<evidence type="ECO:0000256" key="6">
    <source>
        <dbReference type="ARBA" id="ARBA00023136"/>
    </source>
</evidence>
<keyword evidence="6 8" id="KW-0472">Membrane</keyword>
<proteinExistence type="predicted"/>
<name>A0A670HM60_PODMU</name>
<evidence type="ECO:0000256" key="3">
    <source>
        <dbReference type="ARBA" id="ARBA00022792"/>
    </source>
</evidence>
<keyword evidence="3" id="KW-0999">Mitochondrion inner membrane</keyword>
<dbReference type="InterPro" id="IPR033122">
    <property type="entry name" value="LETM1-like_RBD"/>
</dbReference>
<dbReference type="GO" id="GO:0005730">
    <property type="term" value="C:nucleolus"/>
    <property type="evidence" value="ECO:0007669"/>
    <property type="project" value="Ensembl"/>
</dbReference>
<feature type="domain" description="Letm1 RBD" evidence="9">
    <location>
        <begin position="245"/>
        <end position="428"/>
    </location>
</feature>
<dbReference type="Ensembl" id="ENSPMRT00000000433.1">
    <property type="protein sequence ID" value="ENSPMRP00000000410.1"/>
    <property type="gene ID" value="ENSPMRG00000000303.1"/>
</dbReference>
<dbReference type="GO" id="GO:0038061">
    <property type="term" value="P:non-canonical NF-kappaB signal transduction"/>
    <property type="evidence" value="ECO:0007669"/>
    <property type="project" value="Ensembl"/>
</dbReference>
<reference evidence="10 11" key="1">
    <citation type="journal article" date="2019" name="Proc. Natl. Acad. Sci. U.S.A.">
        <title>Regulatory changes in pterin and carotenoid genes underlie balanced color polymorphisms in the wall lizard.</title>
        <authorList>
            <person name="Andrade P."/>
            <person name="Pinho C."/>
            <person name="Perez I de Lanuza G."/>
            <person name="Afonso S."/>
            <person name="Brejcha J."/>
            <person name="Rubin C.J."/>
            <person name="Wallerman O."/>
            <person name="Pereira P."/>
            <person name="Sabatino S.J."/>
            <person name="Bellati A."/>
            <person name="Pellitteri-Rosa D."/>
            <person name="Bosakova Z."/>
            <person name="Bunikis I."/>
            <person name="Carretero M.A."/>
            <person name="Feiner N."/>
            <person name="Marsik P."/>
            <person name="Pauperio F."/>
            <person name="Salvi D."/>
            <person name="Soler L."/>
            <person name="While G.M."/>
            <person name="Uller T."/>
            <person name="Font E."/>
            <person name="Andersson L."/>
            <person name="Carneiro M."/>
        </authorList>
    </citation>
    <scope>NUCLEOTIDE SEQUENCE</scope>
</reference>
<dbReference type="GO" id="GO:0032496">
    <property type="term" value="P:response to lipopolysaccharide"/>
    <property type="evidence" value="ECO:0007669"/>
    <property type="project" value="Ensembl"/>
</dbReference>
<dbReference type="GO" id="GO:0007005">
    <property type="term" value="P:mitochondrion organization"/>
    <property type="evidence" value="ECO:0007669"/>
    <property type="project" value="Ensembl"/>
</dbReference>
<dbReference type="Pfam" id="PF07766">
    <property type="entry name" value="LETM1_RBD"/>
    <property type="match status" value="1"/>
</dbReference>
<gene>
    <name evidence="10" type="primary">LETMD1</name>
</gene>
<dbReference type="GO" id="GO:0043022">
    <property type="term" value="F:ribosome binding"/>
    <property type="evidence" value="ECO:0007669"/>
    <property type="project" value="InterPro"/>
</dbReference>
<evidence type="ECO:0000256" key="2">
    <source>
        <dbReference type="ARBA" id="ARBA00022692"/>
    </source>
</evidence>
<dbReference type="GO" id="GO:0005654">
    <property type="term" value="C:nucleoplasm"/>
    <property type="evidence" value="ECO:0007669"/>
    <property type="project" value="Ensembl"/>
</dbReference>
<dbReference type="PROSITE" id="PS51758">
    <property type="entry name" value="LETM1_RBD"/>
    <property type="match status" value="1"/>
</dbReference>
<keyword evidence="4 8" id="KW-1133">Transmembrane helix</keyword>
<accession>A0A670HM60</accession>
<comment type="subcellular location">
    <subcellularLocation>
        <location evidence="1">Mitochondrion inner membrane</location>
        <topology evidence="1">Single-pass membrane protein</topology>
    </subcellularLocation>
</comment>
<dbReference type="GO" id="GO:0005743">
    <property type="term" value="C:mitochondrial inner membrane"/>
    <property type="evidence" value="ECO:0007669"/>
    <property type="project" value="UniProtKB-SubCell"/>
</dbReference>
<sequence length="428" mass="49289">MVTCPEGGGERRRVPLAFLPPSLLPPVVITWPVSRGRRRRRFPGFPPGPPRSSRALLLLLLLRRPGRMALVLRLVLRGRCRAGGVPAPAASLYLALRPAEPPPWPGLRPPVCQFSANANSKKPLSALVSKVKYLNEKYERFLERTFPRFYQLYSTFLKGFWIFFTEMKEIRRIKANMSYRKIQFHQLPYREMERLRQFRRDLIKAIPVGILSLPPFANYLVLLLMYLFPRQLLIRHFWTSKQQAEFLDTYHSMRKEAYPEVVDGLMNLSRSLADSQHRKQMLDLCKKVQEGCHPDVRELTAVRTLFVGHPFGIQQLRVQQLKVLSRVLFLTPRLPSLFLRYRLQSHIAELHHLDQAMLKLGVGQLTDEEVQAACYTRGLNSVHLSPLACRLWLAHWLTLSCSLKDAETSLLAHGMVLLSINFPSSSKG</sequence>
<evidence type="ECO:0000256" key="1">
    <source>
        <dbReference type="ARBA" id="ARBA00004434"/>
    </source>
</evidence>
<dbReference type="GO" id="GO:0051560">
    <property type="term" value="P:mitochondrial calcium ion homeostasis"/>
    <property type="evidence" value="ECO:0007669"/>
    <property type="project" value="Ensembl"/>
</dbReference>
<dbReference type="GO" id="GO:0050764">
    <property type="term" value="P:regulation of phagocytosis"/>
    <property type="evidence" value="ECO:0007669"/>
    <property type="project" value="Ensembl"/>
</dbReference>
<dbReference type="GO" id="GO:0034142">
    <property type="term" value="P:toll-like receptor 4 signaling pathway"/>
    <property type="evidence" value="ECO:0007669"/>
    <property type="project" value="Ensembl"/>
</dbReference>
<dbReference type="PANTHER" id="PTHR14009">
    <property type="entry name" value="LEUCINE ZIPPER-EF-HAND CONTAINING TRANSMEMBRANE PROTEIN"/>
    <property type="match status" value="1"/>
</dbReference>
<evidence type="ECO:0000256" key="5">
    <source>
        <dbReference type="ARBA" id="ARBA00023128"/>
    </source>
</evidence>
<feature type="transmembrane region" description="Helical" evidence="8">
    <location>
        <begin position="16"/>
        <end position="34"/>
    </location>
</feature>
<dbReference type="AlphaFoldDB" id="A0A670HM60"/>
<dbReference type="OMA" id="EGGVHNM"/>
<dbReference type="GeneTree" id="ENSGT00950000183167"/>
<dbReference type="GO" id="GO:0006754">
    <property type="term" value="P:ATP biosynthetic process"/>
    <property type="evidence" value="ECO:0007669"/>
    <property type="project" value="Ensembl"/>
</dbReference>
<evidence type="ECO:0000313" key="10">
    <source>
        <dbReference type="Ensembl" id="ENSPMRP00000000410.1"/>
    </source>
</evidence>
<keyword evidence="11" id="KW-1185">Reference proteome</keyword>